<dbReference type="Proteomes" id="UP000054018">
    <property type="component" value="Unassembled WGS sequence"/>
</dbReference>
<dbReference type="HOGENOM" id="CLU_2559175_0_0_1"/>
<gene>
    <name evidence="1" type="ORF">PISMIDRAFT_452596</name>
</gene>
<dbReference type="AlphaFoldDB" id="A0A0C9Y5Y6"/>
<evidence type="ECO:0000313" key="1">
    <source>
        <dbReference type="EMBL" id="KIK12391.1"/>
    </source>
</evidence>
<reference evidence="2" key="2">
    <citation type="submission" date="2015-01" db="EMBL/GenBank/DDBJ databases">
        <title>Evolutionary Origins and Diversification of the Mycorrhizal Mutualists.</title>
        <authorList>
            <consortium name="DOE Joint Genome Institute"/>
            <consortium name="Mycorrhizal Genomics Consortium"/>
            <person name="Kohler A."/>
            <person name="Kuo A."/>
            <person name="Nagy L.G."/>
            <person name="Floudas D."/>
            <person name="Copeland A."/>
            <person name="Barry K.W."/>
            <person name="Cichocki N."/>
            <person name="Veneault-Fourrey C."/>
            <person name="LaButti K."/>
            <person name="Lindquist E.A."/>
            <person name="Lipzen A."/>
            <person name="Lundell T."/>
            <person name="Morin E."/>
            <person name="Murat C."/>
            <person name="Riley R."/>
            <person name="Ohm R."/>
            <person name="Sun H."/>
            <person name="Tunlid A."/>
            <person name="Henrissat B."/>
            <person name="Grigoriev I.V."/>
            <person name="Hibbett D.S."/>
            <person name="Martin F."/>
        </authorList>
    </citation>
    <scope>NUCLEOTIDE SEQUENCE [LARGE SCALE GENOMIC DNA]</scope>
    <source>
        <strain evidence="2">441</strain>
    </source>
</reference>
<accession>A0A0C9Y5Y6</accession>
<sequence>MTTQHPLHCGIQKRSAGRCSPALRRLSQLFEFPLVNVRIYAHDGSNISEAEPSSNTNRSPGCEYGMTWSVNCQRSSTHHRMC</sequence>
<proteinExistence type="predicted"/>
<protein>
    <submittedName>
        <fullName evidence="1">Uncharacterized protein</fullName>
    </submittedName>
</protein>
<reference evidence="1 2" key="1">
    <citation type="submission" date="2014-04" db="EMBL/GenBank/DDBJ databases">
        <authorList>
            <consortium name="DOE Joint Genome Institute"/>
            <person name="Kuo A."/>
            <person name="Kohler A."/>
            <person name="Costa M.D."/>
            <person name="Nagy L.G."/>
            <person name="Floudas D."/>
            <person name="Copeland A."/>
            <person name="Barry K.W."/>
            <person name="Cichocki N."/>
            <person name="Veneault-Fourrey C."/>
            <person name="LaButti K."/>
            <person name="Lindquist E.A."/>
            <person name="Lipzen A."/>
            <person name="Lundell T."/>
            <person name="Morin E."/>
            <person name="Murat C."/>
            <person name="Sun H."/>
            <person name="Tunlid A."/>
            <person name="Henrissat B."/>
            <person name="Grigoriev I.V."/>
            <person name="Hibbett D.S."/>
            <person name="Martin F."/>
            <person name="Nordberg H.P."/>
            <person name="Cantor M.N."/>
            <person name="Hua S.X."/>
        </authorList>
    </citation>
    <scope>NUCLEOTIDE SEQUENCE [LARGE SCALE GENOMIC DNA]</scope>
    <source>
        <strain evidence="1 2">441</strain>
    </source>
</reference>
<keyword evidence="2" id="KW-1185">Reference proteome</keyword>
<name>A0A0C9Y5Y6_9AGAM</name>
<dbReference type="EMBL" id="KN834087">
    <property type="protein sequence ID" value="KIK12391.1"/>
    <property type="molecule type" value="Genomic_DNA"/>
</dbReference>
<evidence type="ECO:0000313" key="2">
    <source>
        <dbReference type="Proteomes" id="UP000054018"/>
    </source>
</evidence>
<organism evidence="1 2">
    <name type="scientific">Pisolithus microcarpus 441</name>
    <dbReference type="NCBI Taxonomy" id="765257"/>
    <lineage>
        <taxon>Eukaryota</taxon>
        <taxon>Fungi</taxon>
        <taxon>Dikarya</taxon>
        <taxon>Basidiomycota</taxon>
        <taxon>Agaricomycotina</taxon>
        <taxon>Agaricomycetes</taxon>
        <taxon>Agaricomycetidae</taxon>
        <taxon>Boletales</taxon>
        <taxon>Sclerodermatineae</taxon>
        <taxon>Pisolithaceae</taxon>
        <taxon>Pisolithus</taxon>
    </lineage>
</organism>